<feature type="transmembrane region" description="Helical" evidence="15">
    <location>
        <begin position="222"/>
        <end position="244"/>
    </location>
</feature>
<evidence type="ECO:0000256" key="9">
    <source>
        <dbReference type="ARBA" id="ARBA00044656"/>
    </source>
</evidence>
<evidence type="ECO:0000256" key="2">
    <source>
        <dbReference type="ARBA" id="ARBA00011738"/>
    </source>
</evidence>
<dbReference type="Gene3D" id="1.20.1250.20">
    <property type="entry name" value="MFS general substrate transporter like domains"/>
    <property type="match status" value="1"/>
</dbReference>
<evidence type="ECO:0000256" key="14">
    <source>
        <dbReference type="SAM" id="MobiDB-lite"/>
    </source>
</evidence>
<feature type="transmembrane region" description="Helical" evidence="15">
    <location>
        <begin position="146"/>
        <end position="168"/>
    </location>
</feature>
<comment type="catalytic activity">
    <reaction evidence="11">
        <text>D-glucosamine(out) = D-glucosamine(in)</text>
        <dbReference type="Rhea" id="RHEA:78423"/>
        <dbReference type="ChEBI" id="CHEBI:58723"/>
    </reaction>
    <physiologicalReaction direction="left-to-right" evidence="11">
        <dbReference type="Rhea" id="RHEA:78424"/>
    </physiologicalReaction>
</comment>
<evidence type="ECO:0000256" key="12">
    <source>
        <dbReference type="ARBA" id="ARBA00044710"/>
    </source>
</evidence>
<feature type="transmembrane region" description="Helical" evidence="15">
    <location>
        <begin position="376"/>
        <end position="397"/>
    </location>
</feature>
<keyword evidence="18" id="KW-1185">Reference proteome</keyword>
<comment type="catalytic activity">
    <reaction evidence="12">
        <text>D-fructose(out) = D-fructose(in)</text>
        <dbReference type="Rhea" id="RHEA:60372"/>
        <dbReference type="ChEBI" id="CHEBI:37721"/>
    </reaction>
    <physiologicalReaction direction="left-to-right" evidence="12">
        <dbReference type="Rhea" id="RHEA:60373"/>
    </physiologicalReaction>
</comment>
<feature type="compositionally biased region" description="Basic and acidic residues" evidence="14">
    <location>
        <begin position="1"/>
        <end position="20"/>
    </location>
</feature>
<accession>A0A2C6KKB3</accession>
<protein>
    <recommendedName>
        <fullName evidence="13">Hexose transporter 1</fullName>
    </recommendedName>
</protein>
<evidence type="ECO:0000256" key="1">
    <source>
        <dbReference type="ARBA" id="ARBA00004651"/>
    </source>
</evidence>
<feature type="transmembrane region" description="Helical" evidence="15">
    <location>
        <begin position="442"/>
        <end position="460"/>
    </location>
</feature>
<comment type="catalytic activity">
    <reaction evidence="10">
        <text>D-mannose(out) = D-mannose(in)</text>
        <dbReference type="Rhea" id="RHEA:78391"/>
        <dbReference type="ChEBI" id="CHEBI:4208"/>
    </reaction>
    <physiologicalReaction direction="left-to-right" evidence="10">
        <dbReference type="Rhea" id="RHEA:78392"/>
    </physiologicalReaction>
</comment>
<proteinExistence type="predicted"/>
<evidence type="ECO:0000256" key="3">
    <source>
        <dbReference type="ARBA" id="ARBA00022448"/>
    </source>
</evidence>
<dbReference type="PRINTS" id="PR00171">
    <property type="entry name" value="SUGRTRNSPORT"/>
</dbReference>
<dbReference type="EMBL" id="MIGC01005555">
    <property type="protein sequence ID" value="PHJ16823.1"/>
    <property type="molecule type" value="Genomic_DNA"/>
</dbReference>
<evidence type="ECO:0000256" key="15">
    <source>
        <dbReference type="SAM" id="Phobius"/>
    </source>
</evidence>
<evidence type="ECO:0000256" key="4">
    <source>
        <dbReference type="ARBA" id="ARBA00022692"/>
    </source>
</evidence>
<evidence type="ECO:0000256" key="10">
    <source>
        <dbReference type="ARBA" id="ARBA00044662"/>
    </source>
</evidence>
<dbReference type="InterPro" id="IPR036259">
    <property type="entry name" value="MFS_trans_sf"/>
</dbReference>
<evidence type="ECO:0000256" key="6">
    <source>
        <dbReference type="ARBA" id="ARBA00023136"/>
    </source>
</evidence>
<comment type="catalytic activity">
    <reaction evidence="7">
        <text>D-galactose(in) = D-galactose(out)</text>
        <dbReference type="Rhea" id="RHEA:34915"/>
        <dbReference type="ChEBI" id="CHEBI:4139"/>
    </reaction>
    <physiologicalReaction direction="right-to-left" evidence="7">
        <dbReference type="Rhea" id="RHEA:34917"/>
    </physiologicalReaction>
</comment>
<reference evidence="17 18" key="1">
    <citation type="journal article" date="2017" name="Int. J. Parasitol.">
        <title>The genome of the protozoan parasite Cystoisospora suis and a reverse vaccinology approach to identify vaccine candidates.</title>
        <authorList>
            <person name="Palmieri N."/>
            <person name="Shrestha A."/>
            <person name="Ruttkowski B."/>
            <person name="Beck T."/>
            <person name="Vogl C."/>
            <person name="Tomley F."/>
            <person name="Blake D.P."/>
            <person name="Joachim A."/>
        </authorList>
    </citation>
    <scope>NUCLEOTIDE SEQUENCE [LARGE SCALE GENOMIC DNA]</scope>
    <source>
        <strain evidence="17 18">Wien I</strain>
    </source>
</reference>
<dbReference type="InterPro" id="IPR045263">
    <property type="entry name" value="GLUT"/>
</dbReference>
<comment type="subunit">
    <text evidence="2">Homodimer.</text>
</comment>
<feature type="region of interest" description="Disordered" evidence="14">
    <location>
        <begin position="1"/>
        <end position="24"/>
    </location>
</feature>
<dbReference type="PROSITE" id="PS00217">
    <property type="entry name" value="SUGAR_TRANSPORT_2"/>
    <property type="match status" value="1"/>
</dbReference>
<dbReference type="SUPFAM" id="SSF103473">
    <property type="entry name" value="MFS general substrate transporter"/>
    <property type="match status" value="1"/>
</dbReference>
<keyword evidence="6 15" id="KW-0472">Membrane</keyword>
<dbReference type="PANTHER" id="PTHR23503">
    <property type="entry name" value="SOLUTE CARRIER FAMILY 2"/>
    <property type="match status" value="1"/>
</dbReference>
<keyword evidence="4 15" id="KW-0812">Transmembrane</keyword>
<dbReference type="GO" id="GO:0015149">
    <property type="term" value="F:hexose transmembrane transporter activity"/>
    <property type="evidence" value="ECO:0007669"/>
    <property type="project" value="TreeGrafter"/>
</dbReference>
<dbReference type="InterPro" id="IPR020846">
    <property type="entry name" value="MFS_dom"/>
</dbReference>
<feature type="transmembrane region" description="Helical" evidence="15">
    <location>
        <begin position="90"/>
        <end position="114"/>
    </location>
</feature>
<feature type="transmembrane region" description="Helical" evidence="15">
    <location>
        <begin position="309"/>
        <end position="329"/>
    </location>
</feature>
<evidence type="ECO:0000256" key="11">
    <source>
        <dbReference type="ARBA" id="ARBA00044668"/>
    </source>
</evidence>
<comment type="subcellular location">
    <subcellularLocation>
        <location evidence="1">Cell membrane</location>
        <topology evidence="1">Multi-pass membrane protein</topology>
    </subcellularLocation>
</comment>
<evidence type="ECO:0000256" key="5">
    <source>
        <dbReference type="ARBA" id="ARBA00022989"/>
    </source>
</evidence>
<feature type="domain" description="Major facilitator superfamily (MFS) profile" evidence="16">
    <location>
        <begin position="44"/>
        <end position="496"/>
    </location>
</feature>
<evidence type="ECO:0000313" key="17">
    <source>
        <dbReference type="EMBL" id="PHJ16823.1"/>
    </source>
</evidence>
<dbReference type="OrthoDB" id="6612291at2759"/>
<feature type="transmembrane region" description="Helical" evidence="15">
    <location>
        <begin position="341"/>
        <end position="364"/>
    </location>
</feature>
<dbReference type="Proteomes" id="UP000221165">
    <property type="component" value="Unassembled WGS sequence"/>
</dbReference>
<dbReference type="RefSeq" id="XP_067918548.1">
    <property type="nucleotide sequence ID" value="XM_068069476.1"/>
</dbReference>
<comment type="catalytic activity">
    <reaction evidence="9">
        <text>D-xylose(out) = D-xylose(in)</text>
        <dbReference type="Rhea" id="RHEA:78427"/>
        <dbReference type="ChEBI" id="CHEBI:53455"/>
    </reaction>
    <physiologicalReaction direction="left-to-right" evidence="9">
        <dbReference type="Rhea" id="RHEA:78428"/>
    </physiologicalReaction>
</comment>
<comment type="catalytic activity">
    <reaction evidence="8">
        <text>D-glucose(out) = D-glucose(in)</text>
        <dbReference type="Rhea" id="RHEA:60376"/>
        <dbReference type="ChEBI" id="CHEBI:4167"/>
    </reaction>
    <physiologicalReaction direction="left-to-right" evidence="8">
        <dbReference type="Rhea" id="RHEA:60377"/>
    </physiologicalReaction>
</comment>
<dbReference type="InterPro" id="IPR003663">
    <property type="entry name" value="Sugar/inositol_transpt"/>
</dbReference>
<dbReference type="AlphaFoldDB" id="A0A2C6KKB3"/>
<name>A0A2C6KKB3_9APIC</name>
<evidence type="ECO:0000256" key="13">
    <source>
        <dbReference type="ARBA" id="ARBA00044780"/>
    </source>
</evidence>
<dbReference type="PROSITE" id="PS00216">
    <property type="entry name" value="SUGAR_TRANSPORT_1"/>
    <property type="match status" value="1"/>
</dbReference>
<dbReference type="InterPro" id="IPR005828">
    <property type="entry name" value="MFS_sugar_transport-like"/>
</dbReference>
<keyword evidence="3" id="KW-0813">Transport</keyword>
<evidence type="ECO:0000313" key="18">
    <source>
        <dbReference type="Proteomes" id="UP000221165"/>
    </source>
</evidence>
<feature type="transmembrane region" description="Helical" evidence="15">
    <location>
        <begin position="180"/>
        <end position="202"/>
    </location>
</feature>
<dbReference type="GO" id="GO:0005886">
    <property type="term" value="C:plasma membrane"/>
    <property type="evidence" value="ECO:0007669"/>
    <property type="project" value="UniProtKB-SubCell"/>
</dbReference>
<feature type="transmembrane region" description="Helical" evidence="15">
    <location>
        <begin position="472"/>
        <end position="491"/>
    </location>
</feature>
<gene>
    <name evidence="17" type="ORF">CSUI_009360</name>
</gene>
<dbReference type="GeneID" id="94432687"/>
<keyword evidence="5 15" id="KW-1133">Transmembrane helix</keyword>
<feature type="transmembrane region" description="Helical" evidence="15">
    <location>
        <begin position="403"/>
        <end position="430"/>
    </location>
</feature>
<evidence type="ECO:0000259" key="16">
    <source>
        <dbReference type="PROSITE" id="PS50850"/>
    </source>
</evidence>
<dbReference type="VEuPathDB" id="ToxoDB:CSUI_009360"/>
<comment type="caution">
    <text evidence="17">The sequence shown here is derived from an EMBL/GenBank/DDBJ whole genome shotgun (WGS) entry which is preliminary data.</text>
</comment>
<sequence length="541" mass="58574">MDSEKMATDSPRDENPRVEGDILGDDQPSFGVKWCCGLKTVTQLVLMATMGSFQLGFSLSVLNTSKAHITIDLGWCHNEKGNYWGCNRGLIYGSIVSSAVFGGAFVGCLLAEVFTSSGRRVCIIVTHSIFALASIFSAAAEGFVTLLIGRAVAGIACGLFTMAIPLYISEVTPDEWRGFYGALHQLAVTFGIFVGVLLGLAFGPTPAVNEVFTLSSFQRVWWRALLGFPALLSFIALILVVWVYPFDTPHYMVGVDQKPKAAALLREIYQKDDISTELRRIVKSRQQSTSREPLTVGRAFLVDPTYRKVILLACFLSIMQQASGANVFVANSNNLYESLKLSPGLITGLTVALLGLNFVVTIVSVPLVDYLGRRSLLLFSLLVSFAAQATALVANLVDAKSTAVQWVTVGCLYVFLAGFAVGYGPVLMVYTTEIFPSDIKEGAAGLAASLIWLTSLIMVLPSDFLFKERFTVFLGMCVASLAVTLVVMFFFMKETKGLSVDESPYFTKSPSLVAVTEEPAVSPSARTLSGTHDFSPRNSTV</sequence>
<evidence type="ECO:0000256" key="8">
    <source>
        <dbReference type="ARBA" id="ARBA00044648"/>
    </source>
</evidence>
<dbReference type="PANTHER" id="PTHR23503:SF8">
    <property type="entry name" value="FACILITATED GLUCOSE TRANSPORTER PROTEIN 1"/>
    <property type="match status" value="1"/>
</dbReference>
<evidence type="ECO:0000256" key="7">
    <source>
        <dbReference type="ARBA" id="ARBA00044637"/>
    </source>
</evidence>
<dbReference type="InterPro" id="IPR005829">
    <property type="entry name" value="Sugar_transporter_CS"/>
</dbReference>
<organism evidence="17 18">
    <name type="scientific">Cystoisospora suis</name>
    <dbReference type="NCBI Taxonomy" id="483139"/>
    <lineage>
        <taxon>Eukaryota</taxon>
        <taxon>Sar</taxon>
        <taxon>Alveolata</taxon>
        <taxon>Apicomplexa</taxon>
        <taxon>Conoidasida</taxon>
        <taxon>Coccidia</taxon>
        <taxon>Eucoccidiorida</taxon>
        <taxon>Eimeriorina</taxon>
        <taxon>Sarcocystidae</taxon>
        <taxon>Cystoisospora</taxon>
    </lineage>
</organism>
<feature type="transmembrane region" description="Helical" evidence="15">
    <location>
        <begin position="121"/>
        <end position="140"/>
    </location>
</feature>
<dbReference type="PROSITE" id="PS50850">
    <property type="entry name" value="MFS"/>
    <property type="match status" value="1"/>
</dbReference>
<dbReference type="Pfam" id="PF00083">
    <property type="entry name" value="Sugar_tr"/>
    <property type="match status" value="1"/>
</dbReference>